<name>A0A4Y3WTC8_9PSEU</name>
<gene>
    <name evidence="1" type="ORF">PHY01_36430</name>
</gene>
<dbReference type="Gene3D" id="3.40.50.1820">
    <property type="entry name" value="alpha/beta hydrolase"/>
    <property type="match status" value="1"/>
</dbReference>
<dbReference type="Proteomes" id="UP000320338">
    <property type="component" value="Unassembled WGS sequence"/>
</dbReference>
<evidence type="ECO:0000313" key="2">
    <source>
        <dbReference type="Proteomes" id="UP000320338"/>
    </source>
</evidence>
<dbReference type="EMBL" id="BJNG01000034">
    <property type="protein sequence ID" value="GEC21360.1"/>
    <property type="molecule type" value="Genomic_DNA"/>
</dbReference>
<dbReference type="InterPro" id="IPR029058">
    <property type="entry name" value="AB_hydrolase_fold"/>
</dbReference>
<organism evidence="1 2">
    <name type="scientific">Pseudonocardia hydrocarbonoxydans</name>
    <dbReference type="NCBI Taxonomy" id="76726"/>
    <lineage>
        <taxon>Bacteria</taxon>
        <taxon>Bacillati</taxon>
        <taxon>Actinomycetota</taxon>
        <taxon>Actinomycetes</taxon>
        <taxon>Pseudonocardiales</taxon>
        <taxon>Pseudonocardiaceae</taxon>
        <taxon>Pseudonocardia</taxon>
    </lineage>
</organism>
<dbReference type="Pfam" id="PF02089">
    <property type="entry name" value="Palm_thioest"/>
    <property type="match status" value="1"/>
</dbReference>
<keyword evidence="2" id="KW-1185">Reference proteome</keyword>
<reference evidence="1 2" key="1">
    <citation type="submission" date="2019-06" db="EMBL/GenBank/DDBJ databases">
        <title>Whole genome shotgun sequence of Pseudonocardia hydrocarbonoxydans NBRC 14498.</title>
        <authorList>
            <person name="Hosoyama A."/>
            <person name="Uohara A."/>
            <person name="Ohji S."/>
            <person name="Ichikawa N."/>
        </authorList>
    </citation>
    <scope>NUCLEOTIDE SEQUENCE [LARGE SCALE GENOMIC DNA]</scope>
    <source>
        <strain evidence="1 2">NBRC 14498</strain>
    </source>
</reference>
<comment type="caution">
    <text evidence="1">The sequence shown here is derived from an EMBL/GenBank/DDBJ whole genome shotgun (WGS) entry which is preliminary data.</text>
</comment>
<sequence length="266" mass="27540">MLPLVANLTGLPGASLAGYATARRAVASVAGRDRSEPGPRVLPGGGGPVVLVGGFCTTDVVLEPMRRWLGDLGYEVSTHTANTGMGCGARSVEEVRETVREAARHDDSGAGVHVVGYSRGGQFARILATEPDSGIRSLVTLGSPFDPYRVGLAAVIPALAVLTAGTLGLPNLATASCVAGSCCADYRSRLRDPLPVPFTSIYSRQDRLVPWRASVDDGARNIEVGGTHLDLVESRAARAAVAQALSRHAQALTGHGRPVSGIVRAS</sequence>
<dbReference type="SUPFAM" id="SSF53474">
    <property type="entry name" value="alpha/beta-Hydrolases"/>
    <property type="match status" value="1"/>
</dbReference>
<evidence type="ECO:0000313" key="1">
    <source>
        <dbReference type="EMBL" id="GEC21360.1"/>
    </source>
</evidence>
<proteinExistence type="predicted"/>
<dbReference type="AlphaFoldDB" id="A0A4Y3WTC8"/>
<evidence type="ECO:0008006" key="3">
    <source>
        <dbReference type="Google" id="ProtNLM"/>
    </source>
</evidence>
<accession>A0A4Y3WTC8</accession>
<protein>
    <recommendedName>
        <fullName evidence="3">Lipase</fullName>
    </recommendedName>
</protein>